<dbReference type="InterPro" id="IPR057321">
    <property type="entry name" value="RFX1-4/6/8-like_BCD"/>
</dbReference>
<dbReference type="OrthoDB" id="10056949at2759"/>
<dbReference type="Pfam" id="PF25340">
    <property type="entry name" value="BCD_RFX"/>
    <property type="match status" value="1"/>
</dbReference>
<evidence type="ECO:0000256" key="1">
    <source>
        <dbReference type="ARBA" id="ARBA00023125"/>
    </source>
</evidence>
<feature type="compositionally biased region" description="Low complexity" evidence="2">
    <location>
        <begin position="22"/>
        <end position="38"/>
    </location>
</feature>
<feature type="region of interest" description="Disordered" evidence="2">
    <location>
        <begin position="194"/>
        <end position="230"/>
    </location>
</feature>
<dbReference type="Gene3D" id="1.10.10.10">
    <property type="entry name" value="Winged helix-like DNA-binding domain superfamily/Winged helix DNA-binding domain"/>
    <property type="match status" value="1"/>
</dbReference>
<feature type="region of interest" description="Disordered" evidence="2">
    <location>
        <begin position="1"/>
        <end position="64"/>
    </location>
</feature>
<dbReference type="PANTHER" id="PTHR12619:SF5">
    <property type="entry name" value="TRANSCRIPTION FACTOR RFX4"/>
    <property type="match status" value="1"/>
</dbReference>
<sequence>MQQHQRPTAAAPSVPMTSATTVVPGQVPGAPVQGQEPGSSHPAGSYMPQTQTQQVPNATSPHNNQLSSVYRLLHTPDSAAQLQLWRYQLPSPQLTQSAYSYHDSAQKAAVDRAGRFAQGPLPWRNALSPPDSASAAAAAAAAAVNSANATANVNVGGGVPVGSNSAMAAPTSVSRVSGTSPTANGVTPAVTTASTSISSSAPSSNDAGFHSFPSETRRNTQEAVARGIAERHRDRPISEYASVVKQAEIAVLNMDPQTHSKTLVQTAEQNRERERQVYALLWLMKSCQAQQDSYVPRGRIFAQYAASCAQNGLKPLSQASLGKLIRAVFPDLTTRRLGMRGQSRYHYCGLKLVGPAQNPSETDASPPMAAKVGPQATVPHSPIQMHLFPQQPSQVPTSSSIPASSSYFPLQPQHPQQQQQLHYQQQQQQHQHQHQHQGLSYNMSSQISSPSNDYYQPYPLTKSNLVGLEPLTTDRNYNDYEIPFMENIYDNVFSNEIPIPSDYALKFPKIPRSQLPAGTDEDIVSALESLYHVHCNTIFEHIRFMKFDQLPNCLVLFGSGSISPQMYSLFTHESLHYWVYQCDLITHVSVIKCLSRMVSDFNSVPASSIAKLEEFARAYDEMTSESTIDLPVVMVSQKTEIVQNFSRLVRKLIQLVKYLREASKILLNFQNMSKDWLSYDNLNDVLYVINRNGYEKIVPIIRHFMSVDVTRFVDELANGTVRFDVFIHKYCDAISSSRDVPAYKIMECIMMFSKVFMADINIEMQQNGYPWYVLDMLFNLLTGYCYELNRFI</sequence>
<feature type="compositionally biased region" description="Low complexity" evidence="2">
    <location>
        <begin position="194"/>
        <end position="204"/>
    </location>
</feature>
<evidence type="ECO:0000313" key="5">
    <source>
        <dbReference type="Proteomes" id="UP000187013"/>
    </source>
</evidence>
<dbReference type="GO" id="GO:0000978">
    <property type="term" value="F:RNA polymerase II cis-regulatory region sequence-specific DNA binding"/>
    <property type="evidence" value="ECO:0007669"/>
    <property type="project" value="TreeGrafter"/>
</dbReference>
<dbReference type="EMBL" id="BDGX01000038">
    <property type="protein sequence ID" value="GAV54451.1"/>
    <property type="molecule type" value="Genomic_DNA"/>
</dbReference>
<organism evidence="4 5">
    <name type="scientific">Zygosaccharomyces rouxii</name>
    <dbReference type="NCBI Taxonomy" id="4956"/>
    <lineage>
        <taxon>Eukaryota</taxon>
        <taxon>Fungi</taxon>
        <taxon>Dikarya</taxon>
        <taxon>Ascomycota</taxon>
        <taxon>Saccharomycotina</taxon>
        <taxon>Saccharomycetes</taxon>
        <taxon>Saccharomycetales</taxon>
        <taxon>Saccharomycetaceae</taxon>
        <taxon>Zygosaccharomyces</taxon>
    </lineage>
</organism>
<feature type="domain" description="RFX-type winged-helix" evidence="3">
    <location>
        <begin position="279"/>
        <end position="354"/>
    </location>
</feature>
<feature type="compositionally biased region" description="Polar residues" evidence="2">
    <location>
        <begin position="47"/>
        <end position="64"/>
    </location>
</feature>
<feature type="compositionally biased region" description="Polar residues" evidence="2">
    <location>
        <begin position="438"/>
        <end position="448"/>
    </location>
</feature>
<dbReference type="AlphaFoldDB" id="A0A1Q3AFK6"/>
<dbReference type="InterPro" id="IPR036388">
    <property type="entry name" value="WH-like_DNA-bd_sf"/>
</dbReference>
<dbReference type="Proteomes" id="UP000187013">
    <property type="component" value="Unassembled WGS sequence"/>
</dbReference>
<dbReference type="InterPro" id="IPR036390">
    <property type="entry name" value="WH_DNA-bd_sf"/>
</dbReference>
<evidence type="ECO:0000259" key="3">
    <source>
        <dbReference type="PROSITE" id="PS51526"/>
    </source>
</evidence>
<evidence type="ECO:0000313" key="4">
    <source>
        <dbReference type="EMBL" id="GAV54451.1"/>
    </source>
</evidence>
<dbReference type="Pfam" id="PF02257">
    <property type="entry name" value="RFX_DNA_binding"/>
    <property type="match status" value="1"/>
</dbReference>
<feature type="region of interest" description="Disordered" evidence="2">
    <location>
        <begin position="357"/>
        <end position="448"/>
    </location>
</feature>
<dbReference type="GO" id="GO:0000981">
    <property type="term" value="F:DNA-binding transcription factor activity, RNA polymerase II-specific"/>
    <property type="evidence" value="ECO:0007669"/>
    <property type="project" value="TreeGrafter"/>
</dbReference>
<dbReference type="InterPro" id="IPR039779">
    <property type="entry name" value="RFX-like"/>
</dbReference>
<reference evidence="4 5" key="1">
    <citation type="submission" date="2016-08" db="EMBL/GenBank/DDBJ databases">
        <title>Draft genome sequence of allopolyploid Zygosaccharomyces rouxii.</title>
        <authorList>
            <person name="Watanabe J."/>
            <person name="Uehara K."/>
            <person name="Mogi Y."/>
            <person name="Tsukioka Y."/>
        </authorList>
    </citation>
    <scope>NUCLEOTIDE SEQUENCE [LARGE SCALE GENOMIC DNA]</scope>
    <source>
        <strain evidence="4 5">NBRC 110957</strain>
    </source>
</reference>
<comment type="caution">
    <text evidence="4">The sequence shown here is derived from an EMBL/GenBank/DDBJ whole genome shotgun (WGS) entry which is preliminary data.</text>
</comment>
<dbReference type="PROSITE" id="PS51526">
    <property type="entry name" value="RFX_DBD"/>
    <property type="match status" value="1"/>
</dbReference>
<dbReference type="InterPro" id="IPR003150">
    <property type="entry name" value="DNA-bd_RFX"/>
</dbReference>
<feature type="compositionally biased region" description="Low complexity" evidence="2">
    <location>
        <begin position="389"/>
        <end position="430"/>
    </location>
</feature>
<keyword evidence="1" id="KW-0238">DNA-binding</keyword>
<dbReference type="SUPFAM" id="SSF46785">
    <property type="entry name" value="Winged helix' DNA-binding domain"/>
    <property type="match status" value="1"/>
</dbReference>
<dbReference type="PANTHER" id="PTHR12619">
    <property type="entry name" value="RFX TRANSCRIPTION FACTOR FAMILY"/>
    <property type="match status" value="1"/>
</dbReference>
<accession>A0A1Q3AFK6</accession>
<name>A0A1Q3AFK6_ZYGRO</name>
<gene>
    <name evidence="4" type="ORF">ZYGR_0AL01830</name>
</gene>
<proteinExistence type="predicted"/>
<evidence type="ECO:0000256" key="2">
    <source>
        <dbReference type="SAM" id="MobiDB-lite"/>
    </source>
</evidence>
<protein>
    <recommendedName>
        <fullName evidence="3">RFX-type winged-helix domain-containing protein</fullName>
    </recommendedName>
</protein>